<protein>
    <submittedName>
        <fullName evidence="2">12925_t:CDS:1</fullName>
    </submittedName>
</protein>
<name>A0A9N9FHS1_9GLOM</name>
<evidence type="ECO:0000313" key="2">
    <source>
        <dbReference type="EMBL" id="CAG8534469.1"/>
    </source>
</evidence>
<organism evidence="2 3">
    <name type="scientific">Racocetra fulgida</name>
    <dbReference type="NCBI Taxonomy" id="60492"/>
    <lineage>
        <taxon>Eukaryota</taxon>
        <taxon>Fungi</taxon>
        <taxon>Fungi incertae sedis</taxon>
        <taxon>Mucoromycota</taxon>
        <taxon>Glomeromycotina</taxon>
        <taxon>Glomeromycetes</taxon>
        <taxon>Diversisporales</taxon>
        <taxon>Gigasporaceae</taxon>
        <taxon>Racocetra</taxon>
    </lineage>
</organism>
<dbReference type="AlphaFoldDB" id="A0A9N9FHS1"/>
<proteinExistence type="predicted"/>
<keyword evidence="3" id="KW-1185">Reference proteome</keyword>
<dbReference type="Proteomes" id="UP000789396">
    <property type="component" value="Unassembled WGS sequence"/>
</dbReference>
<dbReference type="EMBL" id="CAJVPZ010003702">
    <property type="protein sequence ID" value="CAG8534469.1"/>
    <property type="molecule type" value="Genomic_DNA"/>
</dbReference>
<comment type="caution">
    <text evidence="2">The sequence shown here is derived from an EMBL/GenBank/DDBJ whole genome shotgun (WGS) entry which is preliminary data.</text>
</comment>
<reference evidence="2" key="1">
    <citation type="submission" date="2021-06" db="EMBL/GenBank/DDBJ databases">
        <authorList>
            <person name="Kallberg Y."/>
            <person name="Tangrot J."/>
            <person name="Rosling A."/>
        </authorList>
    </citation>
    <scope>NUCLEOTIDE SEQUENCE</scope>
    <source>
        <strain evidence="2">IN212</strain>
    </source>
</reference>
<feature type="region of interest" description="Disordered" evidence="1">
    <location>
        <begin position="1"/>
        <end position="21"/>
    </location>
</feature>
<sequence>MSSSFSSDISPPASLSTNQTKKITKRSKKGLKLISWVWEWGEYQELPDQSGRIYICTNKLPNGKDCDAKITTKCPTRNIINHLAVIHQIFKKKPVPERPTNQSEAFTTMTKEWQNYLDQDEFEDAFDKLQIEDDEEDDEPKVKRIKINNPVNTSGLIDVIKDKLYHAINIYYEDLELDGLVASLLDLHWKNLSFITKAKKGETINELHRLY</sequence>
<dbReference type="OrthoDB" id="2476917at2759"/>
<feature type="compositionally biased region" description="Low complexity" evidence="1">
    <location>
        <begin position="1"/>
        <end position="16"/>
    </location>
</feature>
<evidence type="ECO:0000256" key="1">
    <source>
        <dbReference type="SAM" id="MobiDB-lite"/>
    </source>
</evidence>
<accession>A0A9N9FHS1</accession>
<evidence type="ECO:0000313" key="3">
    <source>
        <dbReference type="Proteomes" id="UP000789396"/>
    </source>
</evidence>
<gene>
    <name evidence="2" type="ORF">RFULGI_LOCUS3941</name>
</gene>